<keyword evidence="1" id="KW-0805">Transcription regulation</keyword>
<organism evidence="5 6">
    <name type="scientific">Ancylobacter novellus</name>
    <name type="common">Thiobacillus novellus</name>
    <dbReference type="NCBI Taxonomy" id="921"/>
    <lineage>
        <taxon>Bacteria</taxon>
        <taxon>Pseudomonadati</taxon>
        <taxon>Pseudomonadota</taxon>
        <taxon>Alphaproteobacteria</taxon>
        <taxon>Hyphomicrobiales</taxon>
        <taxon>Xanthobacteraceae</taxon>
        <taxon>Ancylobacter</taxon>
    </lineage>
</organism>
<proteinExistence type="predicted"/>
<evidence type="ECO:0000313" key="6">
    <source>
        <dbReference type="Proteomes" id="UP000249577"/>
    </source>
</evidence>
<dbReference type="InterPro" id="IPR016032">
    <property type="entry name" value="Sig_transdc_resp-reg_C-effctor"/>
</dbReference>
<dbReference type="PRINTS" id="PR00038">
    <property type="entry name" value="HTHLUXR"/>
</dbReference>
<dbReference type="GO" id="GO:0003677">
    <property type="term" value="F:DNA binding"/>
    <property type="evidence" value="ECO:0007669"/>
    <property type="project" value="UniProtKB-KW"/>
</dbReference>
<comment type="caution">
    <text evidence="5">The sequence shown here is derived from an EMBL/GenBank/DDBJ whole genome shotgun (WGS) entry which is preliminary data.</text>
</comment>
<evidence type="ECO:0000256" key="3">
    <source>
        <dbReference type="ARBA" id="ARBA00023163"/>
    </source>
</evidence>
<evidence type="ECO:0000259" key="4">
    <source>
        <dbReference type="PROSITE" id="PS50043"/>
    </source>
</evidence>
<evidence type="ECO:0000313" key="5">
    <source>
        <dbReference type="EMBL" id="PZQ19172.1"/>
    </source>
</evidence>
<dbReference type="EMBL" id="QFPN01000001">
    <property type="protein sequence ID" value="PZQ19172.1"/>
    <property type="molecule type" value="Genomic_DNA"/>
</dbReference>
<dbReference type="Proteomes" id="UP000249577">
    <property type="component" value="Unassembled WGS sequence"/>
</dbReference>
<evidence type="ECO:0000256" key="1">
    <source>
        <dbReference type="ARBA" id="ARBA00023015"/>
    </source>
</evidence>
<dbReference type="SMART" id="SM00421">
    <property type="entry name" value="HTH_LUXR"/>
    <property type="match status" value="1"/>
</dbReference>
<reference evidence="5 6" key="1">
    <citation type="submission" date="2017-08" db="EMBL/GenBank/DDBJ databases">
        <title>Infants hospitalized years apart are colonized by the same room-sourced microbial strains.</title>
        <authorList>
            <person name="Brooks B."/>
            <person name="Olm M.R."/>
            <person name="Firek B.A."/>
            <person name="Baker R."/>
            <person name="Thomas B.C."/>
            <person name="Morowitz M.J."/>
            <person name="Banfield J.F."/>
        </authorList>
    </citation>
    <scope>NUCLEOTIDE SEQUENCE [LARGE SCALE GENOMIC DNA]</scope>
    <source>
        <strain evidence="5">S2_005_003_R2_43</strain>
    </source>
</reference>
<dbReference type="InterPro" id="IPR036388">
    <property type="entry name" value="WH-like_DNA-bd_sf"/>
</dbReference>
<dbReference type="SUPFAM" id="SSF46894">
    <property type="entry name" value="C-terminal effector domain of the bipartite response regulators"/>
    <property type="match status" value="1"/>
</dbReference>
<accession>A0A2W5KPZ9</accession>
<dbReference type="CDD" id="cd06170">
    <property type="entry name" value="LuxR_C_like"/>
    <property type="match status" value="1"/>
</dbReference>
<dbReference type="AlphaFoldDB" id="A0A2W5KPZ9"/>
<dbReference type="PANTHER" id="PTHR44688">
    <property type="entry name" value="DNA-BINDING TRANSCRIPTIONAL ACTIVATOR DEVR_DOSR"/>
    <property type="match status" value="1"/>
</dbReference>
<evidence type="ECO:0000256" key="2">
    <source>
        <dbReference type="ARBA" id="ARBA00023125"/>
    </source>
</evidence>
<gene>
    <name evidence="5" type="ORF">DI565_01970</name>
</gene>
<keyword evidence="2" id="KW-0238">DNA-binding</keyword>
<dbReference type="Pfam" id="PF00196">
    <property type="entry name" value="GerE"/>
    <property type="match status" value="1"/>
</dbReference>
<dbReference type="PROSITE" id="PS50043">
    <property type="entry name" value="HTH_LUXR_2"/>
    <property type="match status" value="1"/>
</dbReference>
<dbReference type="InterPro" id="IPR000792">
    <property type="entry name" value="Tscrpt_reg_LuxR_C"/>
</dbReference>
<sequence>MKAQAPISLGQDEWFRRIGRVASSMGTDRFHEQLVELFGATFDHCASWIIRYSRVAPPDVIYTWNVAPEVVEVYSAYCSDLDPFSAHWKLHEEPGVRTLKSFASLEAAIDPRPYNRLFKPAARITDELGMFFSTVGHSSLGLFLEREKGYFTAAEVARAKLMFPVLDGFHKTHIGRIFDRLRYAGDANESELVSRPTLVQDRRGLEIFATPSWREAVAADASIAEAIAAVRDERAVALAGHMLKIERFDEYFPLAPSGRMFVLTEPEAASPDDVSADDLAELERVLTLRERAIFDLVMAGATTGSIAQRLEISKGTVKNYRIRIYRKAGVSSERALVQKFGRAGLA</sequence>
<dbReference type="PANTHER" id="PTHR44688:SF16">
    <property type="entry name" value="DNA-BINDING TRANSCRIPTIONAL ACTIVATOR DEVR_DOSR"/>
    <property type="match status" value="1"/>
</dbReference>
<dbReference type="GO" id="GO:0006355">
    <property type="term" value="P:regulation of DNA-templated transcription"/>
    <property type="evidence" value="ECO:0007669"/>
    <property type="project" value="InterPro"/>
</dbReference>
<dbReference type="Gene3D" id="1.10.10.10">
    <property type="entry name" value="Winged helix-like DNA-binding domain superfamily/Winged helix DNA-binding domain"/>
    <property type="match status" value="1"/>
</dbReference>
<dbReference type="PROSITE" id="PS00622">
    <property type="entry name" value="HTH_LUXR_1"/>
    <property type="match status" value="1"/>
</dbReference>
<keyword evidence="3" id="KW-0804">Transcription</keyword>
<protein>
    <submittedName>
        <fullName evidence="5">LuxR family transcriptional regulator</fullName>
    </submittedName>
</protein>
<feature type="domain" description="HTH luxR-type" evidence="4">
    <location>
        <begin position="279"/>
        <end position="344"/>
    </location>
</feature>
<name>A0A2W5KPZ9_ANCNO</name>